<dbReference type="SUPFAM" id="SSF53756">
    <property type="entry name" value="UDP-Glycosyltransferase/glycogen phosphorylase"/>
    <property type="match status" value="1"/>
</dbReference>
<dbReference type="OrthoDB" id="7018at2157"/>
<sequence length="369" mass="40760">MNTQSPHITIVLGTRPEIIKLAPIIRACEARSTSYSVIHTGQHYSKNLNEVFFDQLELPQPDYNLAVGSASHGEQTGEMIIGIEEILLEEGTDVVLVQGDTNSVLAGTIAATKLDCEVGHVEAGLRSFDRDMPEEKNRVLTDHAADYLFAPTEQSEALLLEEGLPKDRIYVTGNTVVDAVHQNRELASQKSSVLEEFGLNDTEYGLLTAHRAENVDEKNTFMNLLEGVERVGEELGVEFLYPIHPRARGQLEEFGLQIPEHTQIIPPQDYLDFLQLQSNAKVILTDSGGVQEEACVLNVPCVTLRENTERPETLDVGANCLAGTAPHEIVETTNMMIQTERGWENPFGDGTTAKMILQTIIQSQQQEAV</sequence>
<dbReference type="InterPro" id="IPR029767">
    <property type="entry name" value="WecB-like"/>
</dbReference>
<dbReference type="PANTHER" id="PTHR43174:SF1">
    <property type="entry name" value="UDP-N-ACETYLGLUCOSAMINE 2-EPIMERASE"/>
    <property type="match status" value="1"/>
</dbReference>
<name>A0A1G9X809_9EURY</name>
<dbReference type="Proteomes" id="UP000199451">
    <property type="component" value="Unassembled WGS sequence"/>
</dbReference>
<organism evidence="2 3">
    <name type="scientific">Halogranum gelatinilyticum</name>
    <dbReference type="NCBI Taxonomy" id="660521"/>
    <lineage>
        <taxon>Archaea</taxon>
        <taxon>Methanobacteriati</taxon>
        <taxon>Methanobacteriota</taxon>
        <taxon>Stenosarchaea group</taxon>
        <taxon>Halobacteria</taxon>
        <taxon>Halobacteriales</taxon>
        <taxon>Haloferacaceae</taxon>
    </lineage>
</organism>
<dbReference type="CDD" id="cd03786">
    <property type="entry name" value="GTB_UDP-GlcNAc_2-Epimerase"/>
    <property type="match status" value="1"/>
</dbReference>
<dbReference type="NCBIfam" id="TIGR00236">
    <property type="entry name" value="wecB"/>
    <property type="match status" value="1"/>
</dbReference>
<gene>
    <name evidence="2" type="ORF">SAMN04487949_2879</name>
</gene>
<dbReference type="InterPro" id="IPR003331">
    <property type="entry name" value="UDP_GlcNAc_Epimerase_2_dom"/>
</dbReference>
<evidence type="ECO:0000313" key="2">
    <source>
        <dbReference type="EMBL" id="SDM92912.1"/>
    </source>
</evidence>
<dbReference type="AlphaFoldDB" id="A0A1G9X809"/>
<dbReference type="STRING" id="660521.SAMN04487949_2879"/>
<evidence type="ECO:0000259" key="1">
    <source>
        <dbReference type="Pfam" id="PF02350"/>
    </source>
</evidence>
<evidence type="ECO:0000313" key="3">
    <source>
        <dbReference type="Proteomes" id="UP000199451"/>
    </source>
</evidence>
<dbReference type="RefSeq" id="WP_089698543.1">
    <property type="nucleotide sequence ID" value="NZ_FNHL01000004.1"/>
</dbReference>
<proteinExistence type="predicted"/>
<dbReference type="PANTHER" id="PTHR43174">
    <property type="entry name" value="UDP-N-ACETYLGLUCOSAMINE 2-EPIMERASE"/>
    <property type="match status" value="1"/>
</dbReference>
<dbReference type="Gene3D" id="3.40.50.2000">
    <property type="entry name" value="Glycogen Phosphorylase B"/>
    <property type="match status" value="2"/>
</dbReference>
<reference evidence="3" key="1">
    <citation type="submission" date="2016-10" db="EMBL/GenBank/DDBJ databases">
        <authorList>
            <person name="Varghese N."/>
            <person name="Submissions S."/>
        </authorList>
    </citation>
    <scope>NUCLEOTIDE SEQUENCE [LARGE SCALE GENOMIC DNA]</scope>
    <source>
        <strain evidence="3">CGMCC 1.10119</strain>
    </source>
</reference>
<keyword evidence="3" id="KW-1185">Reference proteome</keyword>
<accession>A0A1G9X809</accession>
<dbReference type="EMBL" id="FNHL01000004">
    <property type="protein sequence ID" value="SDM92912.1"/>
    <property type="molecule type" value="Genomic_DNA"/>
</dbReference>
<feature type="domain" description="UDP-N-acetylglucosamine 2-epimerase" evidence="1">
    <location>
        <begin position="27"/>
        <end position="360"/>
    </location>
</feature>
<dbReference type="Pfam" id="PF02350">
    <property type="entry name" value="Epimerase_2"/>
    <property type="match status" value="1"/>
</dbReference>
<protein>
    <submittedName>
        <fullName evidence="2">UDP-N-acetylglucosamine 2-epimerase (Non-hydrolysing)</fullName>
    </submittedName>
</protein>